<dbReference type="CDD" id="cd03224">
    <property type="entry name" value="ABC_TM1139_LivF_branched"/>
    <property type="match status" value="1"/>
</dbReference>
<dbReference type="PANTHER" id="PTHR43820">
    <property type="entry name" value="HIGH-AFFINITY BRANCHED-CHAIN AMINO ACID TRANSPORT ATP-BINDING PROTEIN LIVF"/>
    <property type="match status" value="1"/>
</dbReference>
<dbReference type="SUPFAM" id="SSF52540">
    <property type="entry name" value="P-loop containing nucleoside triphosphate hydrolases"/>
    <property type="match status" value="1"/>
</dbReference>
<dbReference type="GO" id="GO:0016887">
    <property type="term" value="F:ATP hydrolysis activity"/>
    <property type="evidence" value="ECO:0007669"/>
    <property type="project" value="InterPro"/>
</dbReference>
<keyword evidence="3" id="KW-0547">Nucleotide-binding</keyword>
<evidence type="ECO:0000256" key="2">
    <source>
        <dbReference type="ARBA" id="ARBA00022448"/>
    </source>
</evidence>
<organism evidence="7 8">
    <name type="scientific">Neobacillus novalis</name>
    <dbReference type="NCBI Taxonomy" id="220687"/>
    <lineage>
        <taxon>Bacteria</taxon>
        <taxon>Bacillati</taxon>
        <taxon>Bacillota</taxon>
        <taxon>Bacilli</taxon>
        <taxon>Bacillales</taxon>
        <taxon>Bacillaceae</taxon>
        <taxon>Neobacillus</taxon>
    </lineage>
</organism>
<dbReference type="InterPro" id="IPR003439">
    <property type="entry name" value="ABC_transporter-like_ATP-bd"/>
</dbReference>
<keyword evidence="8" id="KW-1185">Reference proteome</keyword>
<dbReference type="PROSITE" id="PS50893">
    <property type="entry name" value="ABC_TRANSPORTER_2"/>
    <property type="match status" value="1"/>
</dbReference>
<dbReference type="InterPro" id="IPR027417">
    <property type="entry name" value="P-loop_NTPase"/>
</dbReference>
<evidence type="ECO:0000256" key="3">
    <source>
        <dbReference type="ARBA" id="ARBA00022741"/>
    </source>
</evidence>
<dbReference type="GO" id="GO:0015658">
    <property type="term" value="F:branched-chain amino acid transmembrane transporter activity"/>
    <property type="evidence" value="ECO:0007669"/>
    <property type="project" value="TreeGrafter"/>
</dbReference>
<keyword evidence="5" id="KW-0029">Amino-acid transport</keyword>
<evidence type="ECO:0000313" key="8">
    <source>
        <dbReference type="Proteomes" id="UP001178288"/>
    </source>
</evidence>
<dbReference type="InterPro" id="IPR003593">
    <property type="entry name" value="AAA+_ATPase"/>
</dbReference>
<dbReference type="Gene3D" id="3.40.50.300">
    <property type="entry name" value="P-loop containing nucleotide triphosphate hydrolases"/>
    <property type="match status" value="1"/>
</dbReference>
<protein>
    <submittedName>
        <fullName evidence="7">ABC transporter ATP-binding protein</fullName>
    </submittedName>
</protein>
<dbReference type="AlphaFoldDB" id="A0AA95MHZ1"/>
<keyword evidence="2" id="KW-0813">Transport</keyword>
<dbReference type="PROSITE" id="PS00211">
    <property type="entry name" value="ABC_TRANSPORTER_1"/>
    <property type="match status" value="1"/>
</dbReference>
<evidence type="ECO:0000313" key="7">
    <source>
        <dbReference type="EMBL" id="WHY84001.1"/>
    </source>
</evidence>
<evidence type="ECO:0000256" key="1">
    <source>
        <dbReference type="ARBA" id="ARBA00005417"/>
    </source>
</evidence>
<reference evidence="7" key="1">
    <citation type="submission" date="2023-05" db="EMBL/GenBank/DDBJ databases">
        <title>Comparative genomics of Bacillaceae isolates and their secondary metabolite potential.</title>
        <authorList>
            <person name="Song L."/>
            <person name="Nielsen L.J."/>
            <person name="Mohite O."/>
            <person name="Xu X."/>
            <person name="Weber T."/>
            <person name="Kovacs A.T."/>
        </authorList>
    </citation>
    <scope>NUCLEOTIDE SEQUENCE</scope>
    <source>
        <strain evidence="7">XLM17</strain>
    </source>
</reference>
<accession>A0AA95MHZ1</accession>
<dbReference type="GO" id="GO:0005524">
    <property type="term" value="F:ATP binding"/>
    <property type="evidence" value="ECO:0007669"/>
    <property type="project" value="UniProtKB-KW"/>
</dbReference>
<dbReference type="Proteomes" id="UP001178288">
    <property type="component" value="Chromosome"/>
</dbReference>
<dbReference type="Pfam" id="PF00005">
    <property type="entry name" value="ABC_tran"/>
    <property type="match status" value="1"/>
</dbReference>
<feature type="domain" description="ABC transporter" evidence="6">
    <location>
        <begin position="2"/>
        <end position="236"/>
    </location>
</feature>
<dbReference type="SMART" id="SM00382">
    <property type="entry name" value="AAA"/>
    <property type="match status" value="1"/>
</dbReference>
<name>A0AA95MHZ1_9BACI</name>
<dbReference type="PANTHER" id="PTHR43820:SF4">
    <property type="entry name" value="HIGH-AFFINITY BRANCHED-CHAIN AMINO ACID TRANSPORT ATP-BINDING PROTEIN LIVF"/>
    <property type="match status" value="1"/>
</dbReference>
<proteinExistence type="inferred from homology"/>
<dbReference type="InterPro" id="IPR017871">
    <property type="entry name" value="ABC_transporter-like_CS"/>
</dbReference>
<keyword evidence="4 7" id="KW-0067">ATP-binding</keyword>
<comment type="similarity">
    <text evidence="1">Belongs to the ABC transporter superfamily.</text>
</comment>
<dbReference type="InterPro" id="IPR052156">
    <property type="entry name" value="BCAA_Transport_ATP-bd_LivF"/>
</dbReference>
<evidence type="ECO:0000256" key="4">
    <source>
        <dbReference type="ARBA" id="ARBA00022840"/>
    </source>
</evidence>
<dbReference type="GO" id="GO:0015807">
    <property type="term" value="P:L-amino acid transport"/>
    <property type="evidence" value="ECO:0007669"/>
    <property type="project" value="TreeGrafter"/>
</dbReference>
<dbReference type="KEGG" id="nnv:QNH39_15050"/>
<evidence type="ECO:0000256" key="5">
    <source>
        <dbReference type="ARBA" id="ARBA00022970"/>
    </source>
</evidence>
<gene>
    <name evidence="7" type="ORF">QNH39_15050</name>
</gene>
<dbReference type="EMBL" id="CP126114">
    <property type="protein sequence ID" value="WHY84001.1"/>
    <property type="molecule type" value="Genomic_DNA"/>
</dbReference>
<sequence>MLRINNMTTGYGMADVLHGFDMELNKGEIIAVVGANGAGKSTLMRAISGLLPLKSGSIKFNGKDISKVSAHTRVDQGLVQVPEGRQVFGPLSVVENLTLGFFSKRKQGKTQLQKRLEYAYHLFPKLAERKGQKAGSLSGGEQQMLVIARALMSDPSLLLLDEPSLGLSPLITEQIFEVLVELNKNGLSILLVEQNAFETLSISDRGYLIENGNMVLNGDSKQLLNNPKVTEVYLGNEAIS</sequence>
<evidence type="ECO:0000259" key="6">
    <source>
        <dbReference type="PROSITE" id="PS50893"/>
    </source>
</evidence>
<dbReference type="RefSeq" id="WP_066147987.1">
    <property type="nucleotide sequence ID" value="NZ_CP126114.1"/>
</dbReference>